<keyword evidence="2" id="KW-1185">Reference proteome</keyword>
<dbReference type="RefSeq" id="WP_263594965.1">
    <property type="nucleotide sequence ID" value="NZ_CP107020.1"/>
</dbReference>
<dbReference type="EMBL" id="CP107020">
    <property type="protein sequence ID" value="UYG17757.1"/>
    <property type="molecule type" value="Genomic_DNA"/>
</dbReference>
<dbReference type="Proteomes" id="UP001164305">
    <property type="component" value="Chromosome"/>
</dbReference>
<accession>A0ABY6G3S3</accession>
<sequence>MAGHGEDTDGSAWTARDQTLLRTAQIIHAIEHGEYDRIDALDVDFAVHGSFPDNKIVLAAPCELYSYQALGDGSYTHDSSMFLATGRGGLAMTAGVAAGRAIGNSRRRAAAARDATPHWHRIDGGLVFVNQFGFYLSTPTNLLWWNWDSILSGRMLARRQFALLGESETGRVNYVVESDAAELVFAFWAMVRQSRHSQLAQRVWLLPEWLAKYRAHLGDRAFDFTAPPGPPAIES</sequence>
<protein>
    <submittedName>
        <fullName evidence="1">Uncharacterized protein</fullName>
    </submittedName>
</protein>
<evidence type="ECO:0000313" key="2">
    <source>
        <dbReference type="Proteomes" id="UP001164305"/>
    </source>
</evidence>
<gene>
    <name evidence="1" type="ORF">BRM3_04870</name>
</gene>
<name>A0ABY6G3S3_9MICO</name>
<organism evidence="1 2">
    <name type="scientific">Brachybacterium huguangmaarense</name>
    <dbReference type="NCBI Taxonomy" id="1652028"/>
    <lineage>
        <taxon>Bacteria</taxon>
        <taxon>Bacillati</taxon>
        <taxon>Actinomycetota</taxon>
        <taxon>Actinomycetes</taxon>
        <taxon>Micrococcales</taxon>
        <taxon>Dermabacteraceae</taxon>
        <taxon>Brachybacterium</taxon>
    </lineage>
</organism>
<evidence type="ECO:0000313" key="1">
    <source>
        <dbReference type="EMBL" id="UYG17757.1"/>
    </source>
</evidence>
<reference evidence="1" key="1">
    <citation type="submission" date="2022-10" db="EMBL/GenBank/DDBJ databases">
        <title>Whole-Genome Sequencing of Brachybacterium huguangmaarense BRM-3, Isolated from Betula schmidtii.</title>
        <authorList>
            <person name="Haam D."/>
        </authorList>
    </citation>
    <scope>NUCLEOTIDE SEQUENCE</scope>
    <source>
        <strain evidence="1">BRM-3</strain>
    </source>
</reference>
<proteinExistence type="predicted"/>